<reference evidence="2" key="2">
    <citation type="journal article" date="2000" name="Genome Res.">
        <title>Normalization and subtraction of cap-trapper-selected cDNAs to prepare full-length cDNA libraries for rapid discovery of new genes.</title>
        <authorList>
            <person name="Carninci P."/>
            <person name="Shibata Y."/>
            <person name="Hayatsu N."/>
            <person name="Sugahara Y."/>
            <person name="Shibata K."/>
            <person name="Itoh M."/>
            <person name="Konno H."/>
            <person name="Okazaki Y."/>
            <person name="Muramatsu M."/>
            <person name="Hayashizaki Y."/>
        </authorList>
    </citation>
    <scope>NUCLEOTIDE SEQUENCE</scope>
    <source>
        <strain evidence="2">C57BL/6J</strain>
        <tissue evidence="2">Spinal cord</tissue>
    </source>
</reference>
<reference evidence="2" key="8">
    <citation type="journal article" date="2005" name="Science">
        <title>Antisense Transcription in the Mammalian Transcriptome.</title>
        <authorList>
            <consortium name="RIKEN Genome Exploration Research Group and Genome Science Group (Genome Network Project Core Group) and the FANTOM Consortium"/>
        </authorList>
    </citation>
    <scope>NUCLEOTIDE SEQUENCE</scope>
    <source>
        <strain evidence="2">C57BL/6J</strain>
        <tissue evidence="2">Spinal cord</tissue>
    </source>
</reference>
<feature type="transmembrane region" description="Helical" evidence="1">
    <location>
        <begin position="6"/>
        <end position="28"/>
    </location>
</feature>
<reference evidence="2" key="4">
    <citation type="journal article" date="2001" name="Nature">
        <title>Functional annotation of a full-length mouse cDNA collection.</title>
        <authorList>
            <consortium name="The RIKEN Genome Exploration Research Group Phase II Team and the FANTOM Consortium"/>
        </authorList>
    </citation>
    <scope>NUCLEOTIDE SEQUENCE</scope>
    <source>
        <strain evidence="2">C57BL/6J</strain>
        <tissue evidence="2">Spinal cord</tissue>
    </source>
</reference>
<reference evidence="2" key="7">
    <citation type="journal article" date="2005" name="Science">
        <title>The Transcriptional Landscape of the Mammalian Genome.</title>
        <authorList>
            <consortium name="The FANTOM Consortium"/>
            <consortium name="Riken Genome Exploration Research Group and Genome Science Group (Genome Network Project Core Group)"/>
        </authorList>
    </citation>
    <scope>NUCLEOTIDE SEQUENCE</scope>
    <source>
        <strain evidence="2">C57BL/6J</strain>
        <tissue evidence="2">Spinal cord</tissue>
    </source>
</reference>
<reference evidence="2" key="5">
    <citation type="submission" date="2001-07" db="EMBL/GenBank/DDBJ databases">
        <authorList>
            <person name="Adachi J."/>
            <person name="Aizawa K."/>
            <person name="Akimura T."/>
            <person name="Arakawa T."/>
            <person name="Bono H."/>
            <person name="Carninci P."/>
            <person name="Fukuda S."/>
            <person name="Furuno M."/>
            <person name="Hanagaki T."/>
            <person name="Hara A."/>
            <person name="Hashizume W."/>
            <person name="Hayashida K."/>
            <person name="Hayatsu N."/>
            <person name="Hiramoto K."/>
            <person name="Hiraoka T."/>
            <person name="Hirozane T."/>
            <person name="Hori F."/>
            <person name="Imotani K."/>
            <person name="Ishii Y."/>
            <person name="Itoh M."/>
            <person name="Kagawa I."/>
            <person name="Kasukawa T."/>
            <person name="Katoh H."/>
            <person name="Kawai J."/>
            <person name="Kojima Y."/>
            <person name="Kondo S."/>
            <person name="Konno H."/>
            <person name="Kouda M."/>
            <person name="Koya S."/>
            <person name="Kurihara C."/>
            <person name="Matsuyama T."/>
            <person name="Miyazaki A."/>
            <person name="Murata M."/>
            <person name="Nakamura M."/>
            <person name="Nishi K."/>
            <person name="Nomura K."/>
            <person name="Numazaki R."/>
            <person name="Ohno M."/>
            <person name="Ohsato N."/>
            <person name="Okazaki Y."/>
            <person name="Saito R."/>
            <person name="Saitoh H."/>
            <person name="Sakai C."/>
            <person name="Sakai K."/>
            <person name="Sakazume N."/>
            <person name="Sano H."/>
            <person name="Sasaki D."/>
            <person name="Shibata K."/>
            <person name="Shinagawa A."/>
            <person name="Shiraki T."/>
            <person name="Sogabe Y."/>
            <person name="Tagami M."/>
            <person name="Tagawa A."/>
            <person name="Takahashi F."/>
            <person name="Takaku-Akahira S."/>
            <person name="Takeda Y."/>
            <person name="Tanaka T."/>
            <person name="Tomaru A."/>
            <person name="Toya T."/>
            <person name="Yasunishi A."/>
            <person name="Muramatsu M."/>
            <person name="Hayashizaki Y."/>
        </authorList>
    </citation>
    <scope>NUCLEOTIDE SEQUENCE</scope>
    <source>
        <strain evidence="2">C57BL/6J</strain>
        <tissue evidence="2">Spinal cord</tissue>
    </source>
</reference>
<keyword evidence="1" id="KW-0472">Membrane</keyword>
<accession>Q8CA39</accession>
<protein>
    <submittedName>
        <fullName evidence="2">Uncharacterized protein</fullName>
    </submittedName>
</protein>
<dbReference type="AlphaFoldDB" id="Q8CA39"/>
<evidence type="ECO:0000313" key="2">
    <source>
        <dbReference type="EMBL" id="BAC30421.1"/>
    </source>
</evidence>
<sequence length="111" mass="12142">CIPQQLGWAPGSLSLLSTFGGVHVHIFYSRKRKSWDGPVIHLRGPRYRIIKQKSESSVTCVYLGCGFNDVYHKFPSLGLVRASLLSVLGFSSSVDRSAPGFQVLCAGDKSN</sequence>
<reference evidence="2" key="1">
    <citation type="journal article" date="1999" name="Methods Enzymol.">
        <title>High-efficiency full-length cDNA cloning.</title>
        <authorList>
            <person name="Carninci P."/>
            <person name="Hayashizaki Y."/>
        </authorList>
    </citation>
    <scope>NUCLEOTIDE SEQUENCE</scope>
    <source>
        <strain evidence="2">C57BL/6J</strain>
        <tissue evidence="2">Spinal cord</tissue>
    </source>
</reference>
<organism evidence="2">
    <name type="scientific">Mus musculus</name>
    <name type="common">Mouse</name>
    <dbReference type="NCBI Taxonomy" id="10090"/>
    <lineage>
        <taxon>Eukaryota</taxon>
        <taxon>Metazoa</taxon>
        <taxon>Chordata</taxon>
        <taxon>Craniata</taxon>
        <taxon>Vertebrata</taxon>
        <taxon>Euteleostomi</taxon>
        <taxon>Mammalia</taxon>
        <taxon>Eutheria</taxon>
        <taxon>Euarchontoglires</taxon>
        <taxon>Glires</taxon>
        <taxon>Rodentia</taxon>
        <taxon>Myomorpha</taxon>
        <taxon>Muroidea</taxon>
        <taxon>Muridae</taxon>
        <taxon>Murinae</taxon>
        <taxon>Mus</taxon>
        <taxon>Mus</taxon>
    </lineage>
</organism>
<proteinExistence type="evidence at transcript level"/>
<evidence type="ECO:0000256" key="1">
    <source>
        <dbReference type="SAM" id="Phobius"/>
    </source>
</evidence>
<dbReference type="EMBL" id="AK039696">
    <property type="protein sequence ID" value="BAC30421.1"/>
    <property type="molecule type" value="mRNA"/>
</dbReference>
<keyword evidence="1" id="KW-0812">Transmembrane</keyword>
<feature type="non-terminal residue" evidence="2">
    <location>
        <position position="1"/>
    </location>
</feature>
<keyword evidence="1" id="KW-1133">Transmembrane helix</keyword>
<name>Q8CA39_MOUSE</name>
<reference evidence="2" key="6">
    <citation type="journal article" date="2002" name="Nature">
        <title>Analysis of the mouse transcriptome based on functional annotation of 60,770 full-length cDNAs.</title>
        <authorList>
            <consortium name="The FANTOM Consortium and the RIKEN Genome Exploration Research Group Phase I and II Team"/>
        </authorList>
    </citation>
    <scope>NUCLEOTIDE SEQUENCE</scope>
    <source>
        <strain evidence="2">C57BL/6J</strain>
        <tissue evidence="2">Spinal cord</tissue>
    </source>
</reference>
<reference evidence="2" key="3">
    <citation type="journal article" date="2000" name="Genome Res.">
        <title>RIKEN integrated sequence analysis (RISA) system--384-format sequencing pipeline with 384 multicapillary sequencer.</title>
        <authorList>
            <person name="Shibata K."/>
            <person name="Itoh M."/>
            <person name="Aizawa K."/>
            <person name="Nagaoka S."/>
            <person name="Sasaki N."/>
            <person name="Carninci P."/>
            <person name="Konno H."/>
            <person name="Akiyama J."/>
            <person name="Nishi K."/>
            <person name="Kitsunai T."/>
            <person name="Tashiro H."/>
            <person name="Itoh M."/>
            <person name="Sumi N."/>
            <person name="Ishii Y."/>
            <person name="Nakamura S."/>
            <person name="Hazama M."/>
            <person name="Nishine T."/>
            <person name="Harada A."/>
            <person name="Yamamoto R."/>
            <person name="Matsumoto H."/>
            <person name="Sakaguchi S."/>
            <person name="Ikegami T."/>
            <person name="Kashiwagi K."/>
            <person name="Fujiwake S."/>
            <person name="Inoue K."/>
            <person name="Togawa Y."/>
            <person name="Izawa M."/>
            <person name="Ohara E."/>
            <person name="Watahiki M."/>
            <person name="Yoneda Y."/>
            <person name="Ishikawa T."/>
            <person name="Ozawa K."/>
            <person name="Tanaka T."/>
            <person name="Matsuura S."/>
            <person name="Kawai J."/>
            <person name="Okazaki Y."/>
            <person name="Muramatsu M."/>
            <person name="Inoue Y."/>
            <person name="Kira A."/>
            <person name="Hayashizaki Y."/>
        </authorList>
    </citation>
    <scope>NUCLEOTIDE SEQUENCE</scope>
    <source>
        <strain evidence="2">C57BL/6J</strain>
        <tissue evidence="2">Spinal cord</tissue>
    </source>
</reference>